<evidence type="ECO:0000313" key="2">
    <source>
        <dbReference type="Proteomes" id="UP000254159"/>
    </source>
</evidence>
<evidence type="ECO:0000313" key="1">
    <source>
        <dbReference type="EMBL" id="STI17314.1"/>
    </source>
</evidence>
<dbReference type="Proteomes" id="UP000254159">
    <property type="component" value="Unassembled WGS sequence"/>
</dbReference>
<sequence>MSQPLNADQELVSDVVACQLVIKQILDVLDVIAPVEVREKMSSQLKNIDFTNHPAAADPVTMRAIQKPSRLLNSSLPHRVNPLKKPLLQTDEAAVSQNLYRRNALAPMMINAAGVTRHSEHVGRSAQGTYPQVSHCALHQEWFAATDHHAAVLFPDRAGN</sequence>
<organism evidence="1 2">
    <name type="scientific">Escherichia coli</name>
    <dbReference type="NCBI Taxonomy" id="562"/>
    <lineage>
        <taxon>Bacteria</taxon>
        <taxon>Pseudomonadati</taxon>
        <taxon>Pseudomonadota</taxon>
        <taxon>Gammaproteobacteria</taxon>
        <taxon>Enterobacterales</taxon>
        <taxon>Enterobacteriaceae</taxon>
        <taxon>Escherichia</taxon>
    </lineage>
</organism>
<accession>A0A376RHR8</accession>
<gene>
    <name evidence="1" type="primary">yecJ</name>
    <name evidence="1" type="ORF">NCTC10865_02613</name>
</gene>
<proteinExistence type="predicted"/>
<name>A0A376RHR8_ECOLX</name>
<dbReference type="EMBL" id="UGCD01000002">
    <property type="protein sequence ID" value="STI17314.1"/>
    <property type="molecule type" value="Genomic_DNA"/>
</dbReference>
<dbReference type="InterPro" id="IPR020262">
    <property type="entry name" value="Uncharacterised_YecJ"/>
</dbReference>
<reference evidence="1 2" key="1">
    <citation type="submission" date="2018-06" db="EMBL/GenBank/DDBJ databases">
        <authorList>
            <consortium name="Pathogen Informatics"/>
            <person name="Doyle S."/>
        </authorList>
    </citation>
    <scope>NUCLEOTIDE SEQUENCE [LARGE SCALE GENOMIC DNA]</scope>
    <source>
        <strain evidence="1 2">NCTC10865</strain>
    </source>
</reference>
<dbReference type="Pfam" id="PF10964">
    <property type="entry name" value="DUF2766"/>
    <property type="match status" value="1"/>
</dbReference>
<dbReference type="AlphaFoldDB" id="A0A376RHR8"/>
<protein>
    <submittedName>
        <fullName evidence="1">Protein</fullName>
    </submittedName>
</protein>